<evidence type="ECO:0000259" key="2">
    <source>
        <dbReference type="Pfam" id="PF00561"/>
    </source>
</evidence>
<dbReference type="PRINTS" id="PR00111">
    <property type="entry name" value="ABHYDROLASE"/>
</dbReference>
<dbReference type="RefSeq" id="WP_179751134.1">
    <property type="nucleotide sequence ID" value="NZ_BAAAGN010000022.1"/>
</dbReference>
<evidence type="ECO:0000313" key="3">
    <source>
        <dbReference type="EMBL" id="NYD22277.1"/>
    </source>
</evidence>
<evidence type="ECO:0000256" key="1">
    <source>
        <dbReference type="ARBA" id="ARBA00022801"/>
    </source>
</evidence>
<accession>A0A7Y9DKH3</accession>
<dbReference type="InterPro" id="IPR000073">
    <property type="entry name" value="AB_hydrolase_1"/>
</dbReference>
<dbReference type="SUPFAM" id="SSF53474">
    <property type="entry name" value="alpha/beta-Hydrolases"/>
    <property type="match status" value="1"/>
</dbReference>
<gene>
    <name evidence="3" type="ORF">BJ968_001817</name>
</gene>
<name>A0A7Y9DKH3_9ACTN</name>
<dbReference type="GO" id="GO:0016787">
    <property type="term" value="F:hydrolase activity"/>
    <property type="evidence" value="ECO:0007669"/>
    <property type="project" value="UniProtKB-KW"/>
</dbReference>
<dbReference type="Gene3D" id="3.40.50.1820">
    <property type="entry name" value="alpha/beta hydrolase"/>
    <property type="match status" value="1"/>
</dbReference>
<comment type="caution">
    <text evidence="3">The sequence shown here is derived from an EMBL/GenBank/DDBJ whole genome shotgun (WGS) entry which is preliminary data.</text>
</comment>
<dbReference type="PRINTS" id="PR00412">
    <property type="entry name" value="EPOXHYDRLASE"/>
</dbReference>
<dbReference type="InterPro" id="IPR000639">
    <property type="entry name" value="Epox_hydrolase-like"/>
</dbReference>
<evidence type="ECO:0000313" key="4">
    <source>
        <dbReference type="Proteomes" id="UP000521922"/>
    </source>
</evidence>
<dbReference type="PANTHER" id="PTHR43329">
    <property type="entry name" value="EPOXIDE HYDROLASE"/>
    <property type="match status" value="1"/>
</dbReference>
<reference evidence="3 4" key="1">
    <citation type="submission" date="2020-07" db="EMBL/GenBank/DDBJ databases">
        <title>Sequencing the genomes of 1000 actinobacteria strains.</title>
        <authorList>
            <person name="Klenk H.-P."/>
        </authorList>
    </citation>
    <scope>NUCLEOTIDE SEQUENCE [LARGE SCALE GENOMIC DNA]</scope>
    <source>
        <strain evidence="3 4">DSM 7487</strain>
    </source>
</reference>
<sequence>MPPAATDVSAVLVEGPWRHRLVAAHGARFHVAELGEGPLVLLLHDFPQFWWAWRHQLVALAAAGYRAVAMDLRGYGASDKPPRGYDTPTSAADVAAVVRALGERDAVVVGLGIGGRTAWALPSLHPEQVRGVVVVGAGHPLLSARVLRDRVRQPSGADTTRTAFWRQVPALPERSLVHGDGVERVLRERAGPGWPGAGEVARYAEAVRVPFVAHSALEYHRWIARSALRADGRRLAAALRDGVDVPVLQVRGALDPTVSAGTLEAAARYARGPHRLHEVPGVGHYVPEEDPERFGALLAGWLARW</sequence>
<dbReference type="AlphaFoldDB" id="A0A7Y9DKH3"/>
<feature type="domain" description="AB hydrolase-1" evidence="2">
    <location>
        <begin position="38"/>
        <end position="291"/>
    </location>
</feature>
<dbReference type="Pfam" id="PF00561">
    <property type="entry name" value="Abhydrolase_1"/>
    <property type="match status" value="1"/>
</dbReference>
<proteinExistence type="predicted"/>
<keyword evidence="1" id="KW-0378">Hydrolase</keyword>
<dbReference type="InterPro" id="IPR029058">
    <property type="entry name" value="AB_hydrolase_fold"/>
</dbReference>
<keyword evidence="4" id="KW-1185">Reference proteome</keyword>
<dbReference type="EMBL" id="JACCBB010000001">
    <property type="protein sequence ID" value="NYD22277.1"/>
    <property type="molecule type" value="Genomic_DNA"/>
</dbReference>
<organism evidence="3 4">
    <name type="scientific">Kineococcus aurantiacus</name>
    <dbReference type="NCBI Taxonomy" id="37633"/>
    <lineage>
        <taxon>Bacteria</taxon>
        <taxon>Bacillati</taxon>
        <taxon>Actinomycetota</taxon>
        <taxon>Actinomycetes</taxon>
        <taxon>Kineosporiales</taxon>
        <taxon>Kineosporiaceae</taxon>
        <taxon>Kineococcus</taxon>
    </lineage>
</organism>
<protein>
    <submittedName>
        <fullName evidence="3">Pimeloyl-ACP methyl ester carboxylesterase</fullName>
    </submittedName>
</protein>
<dbReference type="Proteomes" id="UP000521922">
    <property type="component" value="Unassembled WGS sequence"/>
</dbReference>